<proteinExistence type="inferred from homology"/>
<evidence type="ECO:0000259" key="12">
    <source>
        <dbReference type="Pfam" id="PF25131"/>
    </source>
</evidence>
<dbReference type="InterPro" id="IPR054302">
    <property type="entry name" value="Ribosomal_bL9m_C"/>
</dbReference>
<dbReference type="AlphaFoldDB" id="A0A6J2QMY0"/>
<feature type="compositionally biased region" description="Polar residues" evidence="9">
    <location>
        <begin position="463"/>
        <end position="472"/>
    </location>
</feature>
<evidence type="ECO:0000259" key="11">
    <source>
        <dbReference type="Pfam" id="PF22078"/>
    </source>
</evidence>
<comment type="subcellular location">
    <subcellularLocation>
        <location evidence="1">Mitochondrion</location>
    </subcellularLocation>
</comment>
<dbReference type="InterPro" id="IPR000244">
    <property type="entry name" value="Ribosomal_bL9"/>
</dbReference>
<reference evidence="14" key="1">
    <citation type="submission" date="2025-08" db="UniProtKB">
        <authorList>
            <consortium name="RefSeq"/>
        </authorList>
    </citation>
    <scope>IDENTIFICATION</scope>
</reference>
<dbReference type="KEGG" id="cgob:115015459"/>
<evidence type="ECO:0000256" key="4">
    <source>
        <dbReference type="ARBA" id="ARBA00022980"/>
    </source>
</evidence>
<comment type="similarity">
    <text evidence="2">Belongs to the bacterial ribosomal protein bL9 family.</text>
</comment>
<dbReference type="Pfam" id="PF22078">
    <property type="entry name" value="Ribosomal_bL9m_C"/>
    <property type="match status" value="1"/>
</dbReference>
<evidence type="ECO:0000256" key="5">
    <source>
        <dbReference type="ARBA" id="ARBA00023128"/>
    </source>
</evidence>
<dbReference type="InterPro" id="IPR009027">
    <property type="entry name" value="Ribosomal_bL9/RNase_H1_N"/>
</dbReference>
<evidence type="ECO:0000256" key="3">
    <source>
        <dbReference type="ARBA" id="ARBA00022946"/>
    </source>
</evidence>
<dbReference type="InterPro" id="IPR036935">
    <property type="entry name" value="Ribosomal_bL9_N_sf"/>
</dbReference>
<feature type="domain" description="Large ribosomal subunit protein bL9m N-terminal" evidence="12">
    <location>
        <begin position="33"/>
        <end position="65"/>
    </location>
</feature>
<organism evidence="13 14">
    <name type="scientific">Cottoperca gobio</name>
    <name type="common">Frogmouth</name>
    <name type="synonym">Aphritis gobio</name>
    <dbReference type="NCBI Taxonomy" id="56716"/>
    <lineage>
        <taxon>Eukaryota</taxon>
        <taxon>Metazoa</taxon>
        <taxon>Chordata</taxon>
        <taxon>Craniata</taxon>
        <taxon>Vertebrata</taxon>
        <taxon>Euteleostomi</taxon>
        <taxon>Actinopterygii</taxon>
        <taxon>Neopterygii</taxon>
        <taxon>Teleostei</taxon>
        <taxon>Neoteleostei</taxon>
        <taxon>Acanthomorphata</taxon>
        <taxon>Eupercaria</taxon>
        <taxon>Perciformes</taxon>
        <taxon>Notothenioidei</taxon>
        <taxon>Bovichtidae</taxon>
        <taxon>Cottoperca</taxon>
    </lineage>
</organism>
<dbReference type="GO" id="GO:0003735">
    <property type="term" value="F:structural constituent of ribosome"/>
    <property type="evidence" value="ECO:0007669"/>
    <property type="project" value="InterPro"/>
</dbReference>
<dbReference type="SUPFAM" id="SSF55658">
    <property type="entry name" value="L9 N-domain-like"/>
    <property type="match status" value="1"/>
</dbReference>
<keyword evidence="6" id="KW-0687">Ribonucleoprotein</keyword>
<keyword evidence="13" id="KW-1185">Reference proteome</keyword>
<dbReference type="PANTHER" id="PTHR21368">
    <property type="entry name" value="50S RIBOSOMAL PROTEIN L9"/>
    <property type="match status" value="1"/>
</dbReference>
<evidence type="ECO:0000256" key="2">
    <source>
        <dbReference type="ARBA" id="ARBA00010605"/>
    </source>
</evidence>
<dbReference type="Proteomes" id="UP000504630">
    <property type="component" value="Chromosome 11"/>
</dbReference>
<dbReference type="GO" id="GO:0005739">
    <property type="term" value="C:mitochondrion"/>
    <property type="evidence" value="ECO:0007669"/>
    <property type="project" value="UniProtKB-SubCell"/>
</dbReference>
<dbReference type="Pfam" id="PF25131">
    <property type="entry name" value="bL9m_N"/>
    <property type="match status" value="1"/>
</dbReference>
<gene>
    <name evidence="14" type="primary">LOC115015459</name>
</gene>
<keyword evidence="5" id="KW-0496">Mitochondrion</keyword>
<name>A0A6J2QMY0_COTGO</name>
<dbReference type="GO" id="GO:1990904">
    <property type="term" value="C:ribonucleoprotein complex"/>
    <property type="evidence" value="ECO:0007669"/>
    <property type="project" value="UniProtKB-KW"/>
</dbReference>
<evidence type="ECO:0000256" key="7">
    <source>
        <dbReference type="ARBA" id="ARBA00035194"/>
    </source>
</evidence>
<accession>A0A6J2QMY0</accession>
<feature type="region of interest" description="Disordered" evidence="9">
    <location>
        <begin position="446"/>
        <end position="479"/>
    </location>
</feature>
<dbReference type="FunFam" id="3.40.5.10:FF:000005">
    <property type="entry name" value="39S ribosomal protein L9, mitochondrial"/>
    <property type="match status" value="1"/>
</dbReference>
<evidence type="ECO:0000256" key="6">
    <source>
        <dbReference type="ARBA" id="ARBA00023274"/>
    </source>
</evidence>
<feature type="domain" description="Ribosomal protein L9" evidence="10">
    <location>
        <begin position="74"/>
        <end position="119"/>
    </location>
</feature>
<dbReference type="GO" id="GO:0006412">
    <property type="term" value="P:translation"/>
    <property type="evidence" value="ECO:0007669"/>
    <property type="project" value="InterPro"/>
</dbReference>
<dbReference type="InterPro" id="IPR056864">
    <property type="entry name" value="MRP-L9_N"/>
</dbReference>
<dbReference type="Gene3D" id="3.40.5.10">
    <property type="entry name" value="Ribosomal protein L9, N-terminal domain"/>
    <property type="match status" value="1"/>
</dbReference>
<keyword evidence="3" id="KW-0809">Transit peptide</keyword>
<evidence type="ECO:0000256" key="8">
    <source>
        <dbReference type="ARBA" id="ARBA00035381"/>
    </source>
</evidence>
<dbReference type="OrthoDB" id="5555409at2759"/>
<dbReference type="InParanoid" id="A0A6J2QMY0"/>
<keyword evidence="4" id="KW-0689">Ribosomal protein</keyword>
<dbReference type="GO" id="GO:0005840">
    <property type="term" value="C:ribosome"/>
    <property type="evidence" value="ECO:0007669"/>
    <property type="project" value="UniProtKB-KW"/>
</dbReference>
<evidence type="ECO:0000259" key="10">
    <source>
        <dbReference type="Pfam" id="PF01281"/>
    </source>
</evidence>
<dbReference type="GeneID" id="115015459"/>
<dbReference type="Pfam" id="PF01281">
    <property type="entry name" value="Ribosomal_L9_N"/>
    <property type="match status" value="1"/>
</dbReference>
<evidence type="ECO:0000313" key="13">
    <source>
        <dbReference type="Proteomes" id="UP000504630"/>
    </source>
</evidence>
<dbReference type="RefSeq" id="XP_029298657.1">
    <property type="nucleotide sequence ID" value="XM_029442797.1"/>
</dbReference>
<evidence type="ECO:0000256" key="1">
    <source>
        <dbReference type="ARBA" id="ARBA00004173"/>
    </source>
</evidence>
<evidence type="ECO:0000256" key="9">
    <source>
        <dbReference type="SAM" id="MobiDB-lite"/>
    </source>
</evidence>
<dbReference type="InterPro" id="IPR020070">
    <property type="entry name" value="Ribosomal_bL9_N"/>
</dbReference>
<sequence length="479" mass="50602">MNMWSSGRRRVLQDLLSQPAVRSFSLSPAQNTVVVERWWQVPLSKVGSSPRLHPRRHKIYKLVEDTKQTPKKNMELILTKTVPKLGGRGDTVLVKKCIGRNKLLPQGLAVYPSPENKQMFQEEIKRLREGKPEDRIQTRTGQLTVELLKQSKLKINKMPSDDFQLNKEIVCRQFEKKLGIVVPPHALSLPFESVQEVGEYWCEVKVNGINMVRIPVSLMPYEDQSASYQRQLKIQMQQAAADISEPAAAAAVEVVSVAAVEEVAVKAVSVAAVEEVAVKAVSVAAAEEVAVKAVSVAAAEEVAVKAVSDAAAEEVAVKAVSDAAAEEVAVKAVSDAAAEGVAVKAVSDAAAEEVAVKVVSDAAAEEVAVKVVSDAAAEEVAVKVVSDAAAEEVAVKVVLDAAPEEVAVKAESDAAPEEATVKAVSNAEVEAEAGKDCVSKVGEAAASAGVSAAAEEETAAGTPASQDTTVPPNDSPKKD</sequence>
<feature type="domain" description="Large ribosomal subunit protein bL9m C-terminal" evidence="11">
    <location>
        <begin position="134"/>
        <end position="218"/>
    </location>
</feature>
<protein>
    <recommendedName>
        <fullName evidence="7">Large ribosomal subunit protein bL9m</fullName>
    </recommendedName>
    <alternativeName>
        <fullName evidence="8">39S ribosomal protein L9, mitochondrial</fullName>
    </alternativeName>
</protein>
<evidence type="ECO:0000313" key="14">
    <source>
        <dbReference type="RefSeq" id="XP_029298657.1"/>
    </source>
</evidence>